<sequence length="171" mass="18184">MAALLPLNLAPRPARDLVFSDGQVPSSPAVGALDGTWPSPTPDRPRWARRTPTPGMASARASPTMASGRVATRGPSPRRYAAFKRRQGVRLIRRGGPAATDDLPKGLRPHHAGWRHVTLRRSDRAAGSLSMATPHRSTGSVPPPAEAPSGDRGRTPSTPPAWAMCPRTDAE</sequence>
<accession>A0A7D3ZNS5</accession>
<reference evidence="2 3" key="1">
    <citation type="submission" date="2020-05" db="EMBL/GenBank/DDBJ databases">
        <title>Actinomadura verrucosospora NRRL-B18236 (PFL_A860) Genome sequencing and assembly.</title>
        <authorList>
            <person name="Samborskyy M."/>
        </authorList>
    </citation>
    <scope>NUCLEOTIDE SEQUENCE [LARGE SCALE GENOMIC DNA]</scope>
    <source>
        <strain evidence="2 3">NRRL:B18236</strain>
    </source>
</reference>
<feature type="region of interest" description="Disordered" evidence="1">
    <location>
        <begin position="23"/>
        <end position="79"/>
    </location>
</feature>
<evidence type="ECO:0000256" key="1">
    <source>
        <dbReference type="SAM" id="MobiDB-lite"/>
    </source>
</evidence>
<organism evidence="2 3">
    <name type="scientific">Actinomadura verrucosospora</name>
    <dbReference type="NCBI Taxonomy" id="46165"/>
    <lineage>
        <taxon>Bacteria</taxon>
        <taxon>Bacillati</taxon>
        <taxon>Actinomycetota</taxon>
        <taxon>Actinomycetes</taxon>
        <taxon>Streptosporangiales</taxon>
        <taxon>Thermomonosporaceae</taxon>
        <taxon>Actinomadura</taxon>
    </lineage>
</organism>
<proteinExistence type="predicted"/>
<dbReference type="EMBL" id="CP053892">
    <property type="protein sequence ID" value="QKG23503.1"/>
    <property type="molecule type" value="Genomic_DNA"/>
</dbReference>
<name>A0A7D3ZNS5_ACTVE</name>
<dbReference type="AlphaFoldDB" id="A0A7D3ZNS5"/>
<gene>
    <name evidence="2" type="ORF">ACTIVE_5146</name>
</gene>
<feature type="region of interest" description="Disordered" evidence="1">
    <location>
        <begin position="91"/>
        <end position="110"/>
    </location>
</feature>
<evidence type="ECO:0000313" key="3">
    <source>
        <dbReference type="Proteomes" id="UP000501240"/>
    </source>
</evidence>
<dbReference type="Proteomes" id="UP000501240">
    <property type="component" value="Chromosome"/>
</dbReference>
<feature type="region of interest" description="Disordered" evidence="1">
    <location>
        <begin position="120"/>
        <end position="171"/>
    </location>
</feature>
<protein>
    <submittedName>
        <fullName evidence="2">Uncharacterized protein</fullName>
    </submittedName>
</protein>
<keyword evidence="3" id="KW-1185">Reference proteome</keyword>
<evidence type="ECO:0000313" key="2">
    <source>
        <dbReference type="EMBL" id="QKG23503.1"/>
    </source>
</evidence>